<dbReference type="SUPFAM" id="SSF82171">
    <property type="entry name" value="DPP6 N-terminal domain-like"/>
    <property type="match status" value="1"/>
</dbReference>
<feature type="region of interest" description="Disordered" evidence="1">
    <location>
        <begin position="486"/>
        <end position="510"/>
    </location>
</feature>
<feature type="compositionally biased region" description="Low complexity" evidence="1">
    <location>
        <begin position="486"/>
        <end position="498"/>
    </location>
</feature>
<dbReference type="EMBL" id="GG685445">
    <property type="protein sequence ID" value="EEQ99738.1"/>
    <property type="molecule type" value="Genomic_DNA"/>
</dbReference>
<feature type="compositionally biased region" description="Polar residues" evidence="1">
    <location>
        <begin position="499"/>
        <end position="509"/>
    </location>
</feature>
<reference evidence="3 4" key="1">
    <citation type="submission" date="2008-07" db="EMBL/GenBank/DDBJ databases">
        <authorList>
            <person name="El-Sayed N."/>
            <person name="Caler E."/>
            <person name="Inman J."/>
            <person name="Amedeo P."/>
            <person name="Hass B."/>
            <person name="Wortman J."/>
        </authorList>
    </citation>
    <scope>NUCLEOTIDE SEQUENCE [LARGE SCALE GENOMIC DNA]</scope>
    <source>
        <strain evidence="4">ATCC 50983 / TXsc</strain>
    </source>
</reference>
<dbReference type="OrthoDB" id="441865at2759"/>
<proteinExistence type="predicted"/>
<dbReference type="InParanoid" id="C5LU56"/>
<evidence type="ECO:0000313" key="3">
    <source>
        <dbReference type="EMBL" id="EEQ99738.1"/>
    </source>
</evidence>
<sequence>MISISYLLPLAFALVVAIANASPLSAPLRGLSEQCSADFCSVDRSDYPNMLPMGDVNVVAYSFDNAGRWYIAGTQSDGKSRLWRTSCDLSSYEVLAEHPITDIEANPDGSEVYAISEERVIVISTLVYNSIRVIANDNMYLGYTGLAYAAGNPDRLYVTANTWNGVFGFERIPYGTGWKTLGWVAGSQVSLPNNLLIRGIPYDSPEGLNKPTSIRYLAPYMYIRVDTGVTAWLPYSYQASKMYVNLGIPGSEGFTVTPDNYLYYRHGEDAVYRKPLDEPTSEGELYAGGCGCGLDDNQICTANKGNLVNFVPNDGQIVMQDYNTQVDFRFLGWCQCPSVTTGLPVTTAETTTAAVETSTAAVETTTAAVETTTAAVETTTAAVETTTAAVETTTAAVETTTAAVETTTTAVETTTAPAETTTAAVETTAAAETTTSGSSLTCDAYCSSITPGSYCKYWTTPSTCFGNNMPCSCGASTTEGPAYTTTAAQEPKTTTAEASTGTQGSSTTKPVEITTTEAVRTTTAEAVVTTAASSDSCAAGNAYCNSVWSGTYCKSWQHPSVCSETNLPCSCDEEVPTTTKASHQTTGSSQTSADHTPVVTTSSLQCDPFCNSIEAGSYCKYWDMPSVCSGTNIPCDCD</sequence>
<keyword evidence="2" id="KW-0732">Signal</keyword>
<dbReference type="AlphaFoldDB" id="C5LU56"/>
<feature type="signal peptide" evidence="2">
    <location>
        <begin position="1"/>
        <end position="21"/>
    </location>
</feature>
<gene>
    <name evidence="3" type="ORF">Pmar_PMAR005059</name>
</gene>
<evidence type="ECO:0000313" key="4">
    <source>
        <dbReference type="Proteomes" id="UP000007800"/>
    </source>
</evidence>
<feature type="chain" id="PRO_5002955268" evidence="2">
    <location>
        <begin position="22"/>
        <end position="638"/>
    </location>
</feature>
<protein>
    <submittedName>
        <fullName evidence="3">Uncharacterized protein</fullName>
    </submittedName>
</protein>
<name>C5LU56_PERM5</name>
<dbReference type="Proteomes" id="UP000007800">
    <property type="component" value="Unassembled WGS sequence"/>
</dbReference>
<keyword evidence="4" id="KW-1185">Reference proteome</keyword>
<accession>C5LU56</accession>
<evidence type="ECO:0000256" key="1">
    <source>
        <dbReference type="SAM" id="MobiDB-lite"/>
    </source>
</evidence>
<evidence type="ECO:0000256" key="2">
    <source>
        <dbReference type="SAM" id="SignalP"/>
    </source>
</evidence>
<organism evidence="4">
    <name type="scientific">Perkinsus marinus (strain ATCC 50983 / TXsc)</name>
    <dbReference type="NCBI Taxonomy" id="423536"/>
    <lineage>
        <taxon>Eukaryota</taxon>
        <taxon>Sar</taxon>
        <taxon>Alveolata</taxon>
        <taxon>Perkinsozoa</taxon>
        <taxon>Perkinsea</taxon>
        <taxon>Perkinsida</taxon>
        <taxon>Perkinsidae</taxon>
        <taxon>Perkinsus</taxon>
    </lineage>
</organism>
<dbReference type="RefSeq" id="XP_002767021.1">
    <property type="nucleotide sequence ID" value="XM_002766975.1"/>
</dbReference>
<dbReference type="GeneID" id="9051664"/>